<dbReference type="Gene3D" id="3.40.50.1820">
    <property type="entry name" value="alpha/beta hydrolase"/>
    <property type="match status" value="1"/>
</dbReference>
<evidence type="ECO:0000259" key="2">
    <source>
        <dbReference type="Pfam" id="PF00975"/>
    </source>
</evidence>
<dbReference type="InterPro" id="IPR001031">
    <property type="entry name" value="Thioesterase"/>
</dbReference>
<dbReference type="GO" id="GO:0008610">
    <property type="term" value="P:lipid biosynthetic process"/>
    <property type="evidence" value="ECO:0007669"/>
    <property type="project" value="TreeGrafter"/>
</dbReference>
<proteinExistence type="inferred from homology"/>
<gene>
    <name evidence="3" type="ORF">AVDCRST_MAG89-5448</name>
</gene>
<feature type="domain" description="Thioesterase" evidence="2">
    <location>
        <begin position="23"/>
        <end position="243"/>
    </location>
</feature>
<reference evidence="3" key="1">
    <citation type="submission" date="2020-02" db="EMBL/GenBank/DDBJ databases">
        <authorList>
            <person name="Meier V. D."/>
        </authorList>
    </citation>
    <scope>NUCLEOTIDE SEQUENCE</scope>
    <source>
        <strain evidence="3">AVDCRST_MAG89</strain>
    </source>
</reference>
<dbReference type="SUPFAM" id="SSF53474">
    <property type="entry name" value="alpha/beta-Hydrolases"/>
    <property type="match status" value="1"/>
</dbReference>
<organism evidence="3">
    <name type="scientific">uncultured Gemmatimonadota bacterium</name>
    <dbReference type="NCBI Taxonomy" id="203437"/>
    <lineage>
        <taxon>Bacteria</taxon>
        <taxon>Pseudomonadati</taxon>
        <taxon>Gemmatimonadota</taxon>
        <taxon>environmental samples</taxon>
    </lineage>
</organism>
<protein>
    <submittedName>
        <fullName evidence="3">Thioesterase in siderophore biosynthesis gene cluster</fullName>
    </submittedName>
</protein>
<evidence type="ECO:0000256" key="1">
    <source>
        <dbReference type="ARBA" id="ARBA00007169"/>
    </source>
</evidence>
<name>A0A6J4NG05_9BACT</name>
<dbReference type="PANTHER" id="PTHR11487">
    <property type="entry name" value="THIOESTERASE"/>
    <property type="match status" value="1"/>
</dbReference>
<dbReference type="InterPro" id="IPR029058">
    <property type="entry name" value="AB_hydrolase_fold"/>
</dbReference>
<dbReference type="InterPro" id="IPR012223">
    <property type="entry name" value="TEII"/>
</dbReference>
<accession>A0A6J4NG05</accession>
<evidence type="ECO:0000313" key="3">
    <source>
        <dbReference type="EMBL" id="CAA9381702.1"/>
    </source>
</evidence>
<dbReference type="Pfam" id="PF00975">
    <property type="entry name" value="Thioesterase"/>
    <property type="match status" value="1"/>
</dbReference>
<comment type="similarity">
    <text evidence="1">Belongs to the thioesterase family.</text>
</comment>
<dbReference type="EMBL" id="CADCTV010001139">
    <property type="protein sequence ID" value="CAA9381702.1"/>
    <property type="molecule type" value="Genomic_DNA"/>
</dbReference>
<dbReference type="AlphaFoldDB" id="A0A6J4NG05"/>
<sequence>MSRAGSLNRWTLIPRPNPAARVRLFCFPYAGGGASIFNTWPRALPAEVEVVGVQPPGREARIGEAPIGNLHELADAIHRELTPLLDRPFVLFGHSNGGLMAFEVARRLRRAGGPMPRLLVASGRPAPQVPDEDPPIHALPYDEFIDALRRYNGTPEEILANAEIMELLEPVIRADFSLGETYRYDPEPPLDVPITAFGGERDDEVPRDQVEAWREQTTGDFRMQMFPGDHFFLNSDRDEVLAALLRELRPIVAGHG</sequence>
<dbReference type="PANTHER" id="PTHR11487:SF0">
    <property type="entry name" value="S-ACYL FATTY ACID SYNTHASE THIOESTERASE, MEDIUM CHAIN"/>
    <property type="match status" value="1"/>
</dbReference>